<dbReference type="Proteomes" id="UP000062963">
    <property type="component" value="Chromosome"/>
</dbReference>
<reference evidence="1 2" key="1">
    <citation type="journal article" date="2015" name="Genome Announc.">
        <title>Complete Genome Sequence of Spiroplasma kunkelii Strain CR2-3x, Causal Agent of Corn Stunt Disease in Zea mays L.</title>
        <authorList>
            <person name="Davis R.E."/>
            <person name="Shao J."/>
            <person name="Dally E.L."/>
            <person name="Zhao Y."/>
            <person name="Gasparich G.E."/>
            <person name="Gaynor B.J."/>
            <person name="Athey J.C."/>
            <person name="Harrison N.A."/>
            <person name="Donofrio N."/>
        </authorList>
    </citation>
    <scope>NUCLEOTIDE SEQUENCE [LARGE SCALE GENOMIC DNA]</scope>
    <source>
        <strain evidence="1 2">CR2-3x</strain>
    </source>
</reference>
<dbReference type="KEGG" id="skn:SKUN_001070"/>
<evidence type="ECO:0000313" key="2">
    <source>
        <dbReference type="Proteomes" id="UP000062963"/>
    </source>
</evidence>
<proteinExistence type="predicted"/>
<dbReference type="PATRIC" id="fig|273035.7.peg.1317"/>
<organism evidence="1 2">
    <name type="scientific">Spiroplasma kunkelii CR2-3x</name>
    <dbReference type="NCBI Taxonomy" id="273035"/>
    <lineage>
        <taxon>Bacteria</taxon>
        <taxon>Bacillati</taxon>
        <taxon>Mycoplasmatota</taxon>
        <taxon>Mollicutes</taxon>
        <taxon>Entomoplasmatales</taxon>
        <taxon>Spiroplasmataceae</taxon>
        <taxon>Spiroplasma</taxon>
    </lineage>
</organism>
<accession>A0A0K2JIA0</accession>
<evidence type="ECO:0000313" key="1">
    <source>
        <dbReference type="EMBL" id="ALA97956.1"/>
    </source>
</evidence>
<dbReference type="OrthoDB" id="9975516at2"/>
<dbReference type="AlphaFoldDB" id="A0A0K2JIA0"/>
<name>A0A0K2JIA0_SPIKU</name>
<sequence length="176" mass="20166">MNIKKLLSLIGTTAITTSGVLPLMAMNSNNSSNRSSESVSTRGVNKILKDTLMTTIITGNCKPKTTYNIEPWVLYLSDNSMQQINNIYLQEENLNVNIRNIINFIISKLVENNEETNEFISLLRKNNEQFYNLFFEGLNILLLNEYESLFINNNRNGLFFLIENNGNIKSFHSQTE</sequence>
<protein>
    <submittedName>
        <fullName evidence="1">Uncharacterized protein</fullName>
    </submittedName>
</protein>
<dbReference type="EMBL" id="CP010899">
    <property type="protein sequence ID" value="ALA97956.1"/>
    <property type="molecule type" value="Genomic_DNA"/>
</dbReference>
<keyword evidence="2" id="KW-1185">Reference proteome</keyword>
<dbReference type="RefSeq" id="WP_053391103.1">
    <property type="nucleotide sequence ID" value="NZ_CP010899.1"/>
</dbReference>
<gene>
    <name evidence="1" type="ORF">SKUN_001070</name>
</gene>